<dbReference type="STRING" id="241244.ATY39_00250"/>
<evidence type="ECO:0000313" key="3">
    <source>
        <dbReference type="Proteomes" id="UP000076021"/>
    </source>
</evidence>
<reference evidence="2 3" key="1">
    <citation type="journal article" date="2016" name="Genome Announc.">
        <title>Whole-Genome Sequence of Rummeliibacillus stabekisii Strain PP9 Isolated from Antarctic Soil.</title>
        <authorList>
            <person name="da Mota F.F."/>
            <person name="Vollu R.E."/>
            <person name="Jurelevicius D."/>
            <person name="Seldin L."/>
        </authorList>
    </citation>
    <scope>NUCLEOTIDE SEQUENCE [LARGE SCALE GENOMIC DNA]</scope>
    <source>
        <strain evidence="2 3">PP9</strain>
    </source>
</reference>
<dbReference type="AlphaFoldDB" id="A0A143H8C0"/>
<reference evidence="3" key="2">
    <citation type="submission" date="2016-03" db="EMBL/GenBank/DDBJ databases">
        <authorList>
            <person name="Ploux O."/>
        </authorList>
    </citation>
    <scope>NUCLEOTIDE SEQUENCE [LARGE SCALE GENOMIC DNA]</scope>
    <source>
        <strain evidence="3">PP9</strain>
    </source>
</reference>
<dbReference type="OrthoDB" id="48766at2"/>
<dbReference type="InterPro" id="IPR012454">
    <property type="entry name" value="DUF1659"/>
</dbReference>
<dbReference type="RefSeq" id="WP_066784061.1">
    <property type="nucleotide sequence ID" value="NZ_CP014806.1"/>
</dbReference>
<protein>
    <recommendedName>
        <fullName evidence="1">DUF1659 domain-containing protein</fullName>
    </recommendedName>
</protein>
<dbReference type="Pfam" id="PF07872">
    <property type="entry name" value="DUF1659"/>
    <property type="match status" value="1"/>
</dbReference>
<keyword evidence="3" id="KW-1185">Reference proteome</keyword>
<dbReference type="EMBL" id="CP014806">
    <property type="protein sequence ID" value="AMW97977.1"/>
    <property type="molecule type" value="Genomic_DNA"/>
</dbReference>
<feature type="domain" description="DUF1659" evidence="1">
    <location>
        <begin position="2"/>
        <end position="63"/>
    </location>
</feature>
<dbReference type="Proteomes" id="UP000076021">
    <property type="component" value="Chromosome"/>
</dbReference>
<organism evidence="2 3">
    <name type="scientific">Rummeliibacillus stabekisii</name>
    <dbReference type="NCBI Taxonomy" id="241244"/>
    <lineage>
        <taxon>Bacteria</taxon>
        <taxon>Bacillati</taxon>
        <taxon>Bacillota</taxon>
        <taxon>Bacilli</taxon>
        <taxon>Bacillales</taxon>
        <taxon>Caryophanaceae</taxon>
        <taxon>Rummeliibacillus</taxon>
    </lineage>
</organism>
<sequence>MATKTFEKGTLRIKFSTGVNTQGQMIEKTKAFQNVARDAQVENLAAVGTALASLFAHEWIGTGILMQESIQQ</sequence>
<evidence type="ECO:0000259" key="1">
    <source>
        <dbReference type="Pfam" id="PF07872"/>
    </source>
</evidence>
<accession>A0A143H8C0</accession>
<name>A0A143H8C0_9BACL</name>
<evidence type="ECO:0000313" key="2">
    <source>
        <dbReference type="EMBL" id="AMW97977.1"/>
    </source>
</evidence>
<proteinExistence type="predicted"/>
<dbReference type="KEGG" id="rst:ATY39_00250"/>
<gene>
    <name evidence="2" type="ORF">ATY39_00250</name>
</gene>